<dbReference type="RefSeq" id="WP_344638883.1">
    <property type="nucleotide sequence ID" value="NZ_BAAATR010000026.1"/>
</dbReference>
<organism evidence="3 4">
    <name type="scientific">Kitasatospora cystarginea</name>
    <dbReference type="NCBI Taxonomy" id="58350"/>
    <lineage>
        <taxon>Bacteria</taxon>
        <taxon>Bacillati</taxon>
        <taxon>Actinomycetota</taxon>
        <taxon>Actinomycetes</taxon>
        <taxon>Kitasatosporales</taxon>
        <taxon>Streptomycetaceae</taxon>
        <taxon>Kitasatospora</taxon>
    </lineage>
</organism>
<dbReference type="InterPro" id="IPR025110">
    <property type="entry name" value="AMP-bd_C"/>
</dbReference>
<feature type="domain" description="AMP-dependent synthetase/ligase" evidence="1">
    <location>
        <begin position="30"/>
        <end position="379"/>
    </location>
</feature>
<evidence type="ECO:0000313" key="4">
    <source>
        <dbReference type="Proteomes" id="UP001500305"/>
    </source>
</evidence>
<gene>
    <name evidence="3" type="ORF">GCM10010430_51580</name>
</gene>
<dbReference type="InterPro" id="IPR045851">
    <property type="entry name" value="AMP-bd_C_sf"/>
</dbReference>
<sequence length="539" mass="57088">MVNRSALTGRTGEVPERSYAAWLVEEVFPGFGERQAVVCRDVRLSYAELAGTIRRLAAVFRSLGLGAGTTVALASGNRAEAVCVPFAAHLVGARFLSMPADRGPAEYASIAANVPADVLFLDDRISQPCAEAVTAAFAGARVGSLGPGGPGFDAMTAARQADPDDREGWAGAEQVETVLCSGGTTGLTKCVLHRHRMYETILAHPFLPEPVNLLVTSQICHVGGLYALTSLAQGSTITLLDRFTPEAVIEALAGGGITAMMTMPPMLYRLLDHPDLAGVDCSKLRRIMYGASPITADRAQQAVERFGPVLWQLYAQTEAFGIAALTSPDHVLDDGRLLRAAGKPFPDTEVSVRDEQGLSVTPGESGEICARGPRIMAGYVNQPELTAAAFHPGGWLRTGDIGYQDEEGYVFLLDRRNDVIITGEAGSTIYSPLVENALGAHPAVRAAAVIPVPHHLYGQAAHAVVVTAPGARVEPEELGKYVLAELERPVYVPASFEFVDALPLTPIGKVDKKALRAPYWTGQDGFLHGTTAAEADAVG</sequence>
<evidence type="ECO:0000259" key="1">
    <source>
        <dbReference type="Pfam" id="PF00501"/>
    </source>
</evidence>
<reference evidence="3 4" key="1">
    <citation type="journal article" date="2019" name="Int. J. Syst. Evol. Microbiol.">
        <title>The Global Catalogue of Microorganisms (GCM) 10K type strain sequencing project: providing services to taxonomists for standard genome sequencing and annotation.</title>
        <authorList>
            <consortium name="The Broad Institute Genomics Platform"/>
            <consortium name="The Broad Institute Genome Sequencing Center for Infectious Disease"/>
            <person name="Wu L."/>
            <person name="Ma J."/>
        </authorList>
    </citation>
    <scope>NUCLEOTIDE SEQUENCE [LARGE SCALE GENOMIC DNA]</scope>
    <source>
        <strain evidence="3 4">JCM 7356</strain>
    </source>
</reference>
<comment type="caution">
    <text evidence="3">The sequence shown here is derived from an EMBL/GenBank/DDBJ whole genome shotgun (WGS) entry which is preliminary data.</text>
</comment>
<name>A0ABN3EJD4_9ACTN</name>
<dbReference type="Proteomes" id="UP001500305">
    <property type="component" value="Unassembled WGS sequence"/>
</dbReference>
<dbReference type="Gene3D" id="3.40.50.12780">
    <property type="entry name" value="N-terminal domain of ligase-like"/>
    <property type="match status" value="1"/>
</dbReference>
<dbReference type="EMBL" id="BAAATR010000026">
    <property type="protein sequence ID" value="GAA2261098.1"/>
    <property type="molecule type" value="Genomic_DNA"/>
</dbReference>
<dbReference type="PANTHER" id="PTHR43767:SF7">
    <property type="entry name" value="MEDIUM_LONG-CHAIN-FATTY-ACID--COA LIGASE FADD8"/>
    <property type="match status" value="1"/>
</dbReference>
<protein>
    <submittedName>
        <fullName evidence="3">AMP-binding protein</fullName>
    </submittedName>
</protein>
<proteinExistence type="predicted"/>
<dbReference type="InterPro" id="IPR000873">
    <property type="entry name" value="AMP-dep_synth/lig_dom"/>
</dbReference>
<dbReference type="Gene3D" id="3.30.300.30">
    <property type="match status" value="1"/>
</dbReference>
<evidence type="ECO:0000259" key="2">
    <source>
        <dbReference type="Pfam" id="PF13193"/>
    </source>
</evidence>
<dbReference type="InterPro" id="IPR050237">
    <property type="entry name" value="ATP-dep_AMP-bd_enzyme"/>
</dbReference>
<keyword evidence="4" id="KW-1185">Reference proteome</keyword>
<feature type="domain" description="AMP-binding enzyme C-terminal" evidence="2">
    <location>
        <begin position="434"/>
        <end position="509"/>
    </location>
</feature>
<dbReference type="Pfam" id="PF00501">
    <property type="entry name" value="AMP-binding"/>
    <property type="match status" value="1"/>
</dbReference>
<dbReference type="PANTHER" id="PTHR43767">
    <property type="entry name" value="LONG-CHAIN-FATTY-ACID--COA LIGASE"/>
    <property type="match status" value="1"/>
</dbReference>
<dbReference type="InterPro" id="IPR042099">
    <property type="entry name" value="ANL_N_sf"/>
</dbReference>
<evidence type="ECO:0000313" key="3">
    <source>
        <dbReference type="EMBL" id="GAA2261098.1"/>
    </source>
</evidence>
<accession>A0ABN3EJD4</accession>
<dbReference type="Pfam" id="PF13193">
    <property type="entry name" value="AMP-binding_C"/>
    <property type="match status" value="1"/>
</dbReference>
<dbReference type="SUPFAM" id="SSF56801">
    <property type="entry name" value="Acetyl-CoA synthetase-like"/>
    <property type="match status" value="1"/>
</dbReference>